<dbReference type="Pfam" id="PF18073">
    <property type="entry name" value="Zn_ribbon_LapB"/>
    <property type="match status" value="1"/>
</dbReference>
<comment type="similarity">
    <text evidence="4">Belongs to the LapB family.</text>
</comment>
<dbReference type="AlphaFoldDB" id="A0AAW9R585"/>
<dbReference type="InterPro" id="IPR011990">
    <property type="entry name" value="TPR-like_helical_dom_sf"/>
</dbReference>
<dbReference type="Pfam" id="PF13176">
    <property type="entry name" value="TPR_7"/>
    <property type="match status" value="1"/>
</dbReference>
<comment type="function">
    <text evidence="4">Modulates cellular lipopolysaccharide (LPS) levels by regulating LpxC, which is involved in lipid A biosynthesis. May act by modulating the proteolytic activity of FtsH towards LpxC. May also coordinate assembly of proteins involved in LPS synthesis at the plasma membrane.</text>
</comment>
<dbReference type="GO" id="GO:0005506">
    <property type="term" value="F:iron ion binding"/>
    <property type="evidence" value="ECO:0007669"/>
    <property type="project" value="UniProtKB-UniRule"/>
</dbReference>
<dbReference type="GO" id="GO:0046890">
    <property type="term" value="P:regulation of lipid biosynthetic process"/>
    <property type="evidence" value="ECO:0007669"/>
    <property type="project" value="UniProtKB-UniRule"/>
</dbReference>
<dbReference type="GO" id="GO:0009898">
    <property type="term" value="C:cytoplasmic side of plasma membrane"/>
    <property type="evidence" value="ECO:0007669"/>
    <property type="project" value="UniProtKB-UniRule"/>
</dbReference>
<sequence>MSPALQSVWWVLALLPVAALSGWLIGRRGAERRGGQRVSRLSSNYFRGLNFLLNEQPDKAIEVFLQIAEVDKDTVETHFALGNLFRRRGEVDRAIRIHQNLMERPRLTEAQRVQAVLELGEDFMRAGLLDRAEALFIDLGQFDQVAPKALRHLISIYQQERDWPKAIDHARRYEAATGEPMGRLLAQFHCELAEAALARKDTAAAVAHLRDAAEVDSHSARAGIIEGRMALDAGDDAGAIRAFERVARHDVDYLPEVLQSLLGAWERLGERSRARAFLAEMVERSAGVSPMLALARLIQEDDGDAAAAQFLIRQLQRRPSVRGQNALIDLGLRRTDQDSEATLRVVRELSEQLVASAAAYRCGHCGFGARAHHWQCPSCKRWGTVRPVHGAFGE</sequence>
<keyword evidence="2 4" id="KW-0677">Repeat</keyword>
<keyword evidence="4" id="KW-0472">Membrane</keyword>
<protein>
    <recommendedName>
        <fullName evidence="4">Lipopolysaccharide assembly protein B</fullName>
    </recommendedName>
</protein>
<dbReference type="SMART" id="SM00028">
    <property type="entry name" value="TPR"/>
    <property type="match status" value="4"/>
</dbReference>
<comment type="caution">
    <text evidence="6">The sequence shown here is derived from an EMBL/GenBank/DDBJ whole genome shotgun (WGS) entry which is preliminary data.</text>
</comment>
<keyword evidence="1 4" id="KW-0479">Metal-binding</keyword>
<dbReference type="GO" id="GO:0008653">
    <property type="term" value="P:lipopolysaccharide metabolic process"/>
    <property type="evidence" value="ECO:0007669"/>
    <property type="project" value="InterPro"/>
</dbReference>
<name>A0AAW9R585_9GAMM</name>
<dbReference type="PANTHER" id="PTHR45586:SF1">
    <property type="entry name" value="LIPOPOLYSACCHARIDE ASSEMBLY PROTEIN B"/>
    <property type="match status" value="1"/>
</dbReference>
<feature type="topological domain" description="Cytoplasmic" evidence="4">
    <location>
        <begin position="27"/>
        <end position="394"/>
    </location>
</feature>
<dbReference type="InterPro" id="IPR051012">
    <property type="entry name" value="CellSynth/LPSAsmb/PSIAsmb"/>
</dbReference>
<feature type="binding site" evidence="4">
    <location>
        <position position="362"/>
    </location>
    <ligand>
        <name>Fe cation</name>
        <dbReference type="ChEBI" id="CHEBI:24875"/>
    </ligand>
</feature>
<dbReference type="HAMAP" id="MF_00994">
    <property type="entry name" value="LPS_assembly_LapB"/>
    <property type="match status" value="1"/>
</dbReference>
<evidence type="ECO:0000313" key="6">
    <source>
        <dbReference type="EMBL" id="MEJ1249467.1"/>
    </source>
</evidence>
<feature type="binding site" evidence="4">
    <location>
        <position position="379"/>
    </location>
    <ligand>
        <name>Fe cation</name>
        <dbReference type="ChEBI" id="CHEBI:24875"/>
    </ligand>
</feature>
<dbReference type="EMBL" id="JBBDHC010000008">
    <property type="protein sequence ID" value="MEJ1249467.1"/>
    <property type="molecule type" value="Genomic_DNA"/>
</dbReference>
<dbReference type="Gene3D" id="1.25.40.10">
    <property type="entry name" value="Tetratricopeptide repeat domain"/>
    <property type="match status" value="2"/>
</dbReference>
<dbReference type="SUPFAM" id="SSF81901">
    <property type="entry name" value="HCP-like"/>
    <property type="match status" value="1"/>
</dbReference>
<dbReference type="Proteomes" id="UP001364472">
    <property type="component" value="Unassembled WGS sequence"/>
</dbReference>
<dbReference type="RefSeq" id="WP_337335182.1">
    <property type="nucleotide sequence ID" value="NZ_JBBDHC010000008.1"/>
</dbReference>
<comment type="subcellular location">
    <subcellularLocation>
        <location evidence="4">Cell inner membrane</location>
        <topology evidence="4">Single-pass membrane protein</topology>
        <orientation evidence="4">Cytoplasmic side</orientation>
    </subcellularLocation>
</comment>
<evidence type="ECO:0000256" key="1">
    <source>
        <dbReference type="ARBA" id="ARBA00022723"/>
    </source>
</evidence>
<evidence type="ECO:0000259" key="5">
    <source>
        <dbReference type="Pfam" id="PF18073"/>
    </source>
</evidence>
<dbReference type="InterPro" id="IPR041166">
    <property type="entry name" value="Rubredoxin_2"/>
</dbReference>
<keyword evidence="3 4" id="KW-0802">TPR repeat</keyword>
<keyword evidence="4" id="KW-1133">Transmembrane helix</keyword>
<keyword evidence="4" id="KW-0408">Iron</keyword>
<dbReference type="InterPro" id="IPR030865">
    <property type="entry name" value="LapB"/>
</dbReference>
<dbReference type="InterPro" id="IPR019734">
    <property type="entry name" value="TPR_rpt"/>
</dbReference>
<evidence type="ECO:0000313" key="7">
    <source>
        <dbReference type="Proteomes" id="UP001364472"/>
    </source>
</evidence>
<feature type="binding site" evidence="4">
    <location>
        <position position="365"/>
    </location>
    <ligand>
        <name>Fe cation</name>
        <dbReference type="ChEBI" id="CHEBI:24875"/>
    </ligand>
</feature>
<keyword evidence="4" id="KW-0997">Cell inner membrane</keyword>
<evidence type="ECO:0000256" key="2">
    <source>
        <dbReference type="ARBA" id="ARBA00022737"/>
    </source>
</evidence>
<dbReference type="NCBIfam" id="NF008757">
    <property type="entry name" value="PRK11788.1-5"/>
    <property type="match status" value="1"/>
</dbReference>
<proteinExistence type="inferred from homology"/>
<keyword evidence="4" id="KW-1003">Cell membrane</keyword>
<reference evidence="6 7" key="1">
    <citation type="journal article" date="2016" name="Antonie Van Leeuwenhoek">
        <title>Denitratimonas tolerans gen. nov., sp. nov., a denitrifying bacterium isolated from a bioreactor for tannery wastewater treatment.</title>
        <authorList>
            <person name="Han S.I."/>
            <person name="Kim J.O."/>
            <person name="Lee Y.R."/>
            <person name="Ekpeghere K.I."/>
            <person name="Koh S.C."/>
            <person name="Whang K.S."/>
        </authorList>
    </citation>
    <scope>NUCLEOTIDE SEQUENCE [LARGE SCALE GENOMIC DNA]</scope>
    <source>
        <strain evidence="6 7">KACC 17565</strain>
    </source>
</reference>
<dbReference type="PANTHER" id="PTHR45586">
    <property type="entry name" value="TPR REPEAT-CONTAINING PROTEIN PA4667"/>
    <property type="match status" value="1"/>
</dbReference>
<feature type="binding site" evidence="4">
    <location>
        <position position="376"/>
    </location>
    <ligand>
        <name>Fe cation</name>
        <dbReference type="ChEBI" id="CHEBI:24875"/>
    </ligand>
</feature>
<feature type="domain" description="LapB rubredoxin metal binding" evidence="5">
    <location>
        <begin position="360"/>
        <end position="387"/>
    </location>
</feature>
<evidence type="ECO:0000256" key="4">
    <source>
        <dbReference type="HAMAP-Rule" id="MF_00994"/>
    </source>
</evidence>
<accession>A0AAW9R585</accession>
<evidence type="ECO:0000256" key="3">
    <source>
        <dbReference type="ARBA" id="ARBA00022803"/>
    </source>
</evidence>
<gene>
    <name evidence="4 6" type="primary">lapB</name>
    <name evidence="6" type="ORF">WB794_07250</name>
</gene>
<keyword evidence="4" id="KW-0812">Transmembrane</keyword>
<organism evidence="6 7">
    <name type="scientific">Denitratimonas tolerans</name>
    <dbReference type="NCBI Taxonomy" id="1338420"/>
    <lineage>
        <taxon>Bacteria</taxon>
        <taxon>Pseudomonadati</taxon>
        <taxon>Pseudomonadota</taxon>
        <taxon>Gammaproteobacteria</taxon>
        <taxon>Lysobacterales</taxon>
        <taxon>Lysobacteraceae</taxon>
        <taxon>Denitratimonas</taxon>
    </lineage>
</organism>
<keyword evidence="7" id="KW-1185">Reference proteome</keyword>